<feature type="non-terminal residue" evidence="2">
    <location>
        <position position="1"/>
    </location>
</feature>
<feature type="region of interest" description="Disordered" evidence="1">
    <location>
        <begin position="1"/>
        <end position="78"/>
    </location>
</feature>
<dbReference type="Proteomes" id="UP000265520">
    <property type="component" value="Unassembled WGS sequence"/>
</dbReference>
<feature type="compositionally biased region" description="Acidic residues" evidence="1">
    <location>
        <begin position="7"/>
        <end position="16"/>
    </location>
</feature>
<feature type="compositionally biased region" description="Basic and acidic residues" evidence="1">
    <location>
        <begin position="57"/>
        <end position="67"/>
    </location>
</feature>
<evidence type="ECO:0000313" key="2">
    <source>
        <dbReference type="EMBL" id="MCI61839.1"/>
    </source>
</evidence>
<dbReference type="EMBL" id="LXQA010607419">
    <property type="protein sequence ID" value="MCI61839.1"/>
    <property type="molecule type" value="Genomic_DNA"/>
</dbReference>
<feature type="compositionally biased region" description="Basic residues" evidence="1">
    <location>
        <begin position="68"/>
        <end position="78"/>
    </location>
</feature>
<evidence type="ECO:0000256" key="1">
    <source>
        <dbReference type="SAM" id="MobiDB-lite"/>
    </source>
</evidence>
<protein>
    <submittedName>
        <fullName evidence="2">Uncharacterized protein</fullName>
    </submittedName>
</protein>
<reference evidence="2 3" key="1">
    <citation type="journal article" date="2018" name="Front. Plant Sci.">
        <title>Red Clover (Trifolium pratense) and Zigzag Clover (T. medium) - A Picture of Genomic Similarities and Differences.</title>
        <authorList>
            <person name="Dluhosova J."/>
            <person name="Istvanek J."/>
            <person name="Nedelnik J."/>
            <person name="Repkova J."/>
        </authorList>
    </citation>
    <scope>NUCLEOTIDE SEQUENCE [LARGE SCALE GENOMIC DNA]</scope>
    <source>
        <strain evidence="3">cv. 10/8</strain>
        <tissue evidence="2">Leaf</tissue>
    </source>
</reference>
<accession>A0A392TKZ0</accession>
<proteinExistence type="predicted"/>
<keyword evidence="3" id="KW-1185">Reference proteome</keyword>
<name>A0A392TKZ0_9FABA</name>
<organism evidence="2 3">
    <name type="scientific">Trifolium medium</name>
    <dbReference type="NCBI Taxonomy" id="97028"/>
    <lineage>
        <taxon>Eukaryota</taxon>
        <taxon>Viridiplantae</taxon>
        <taxon>Streptophyta</taxon>
        <taxon>Embryophyta</taxon>
        <taxon>Tracheophyta</taxon>
        <taxon>Spermatophyta</taxon>
        <taxon>Magnoliopsida</taxon>
        <taxon>eudicotyledons</taxon>
        <taxon>Gunneridae</taxon>
        <taxon>Pentapetalae</taxon>
        <taxon>rosids</taxon>
        <taxon>fabids</taxon>
        <taxon>Fabales</taxon>
        <taxon>Fabaceae</taxon>
        <taxon>Papilionoideae</taxon>
        <taxon>50 kb inversion clade</taxon>
        <taxon>NPAAA clade</taxon>
        <taxon>Hologalegina</taxon>
        <taxon>IRL clade</taxon>
        <taxon>Trifolieae</taxon>
        <taxon>Trifolium</taxon>
    </lineage>
</organism>
<sequence length="78" mass="8797">PTKETIEVEDTVEEEPSERTKPTAEKEPTAQEGSQPTPPPMYPKSQAIVAPYPPQYGKKEIIKEQNKKVRRIPHTNGD</sequence>
<dbReference type="AlphaFoldDB" id="A0A392TKZ0"/>
<comment type="caution">
    <text evidence="2">The sequence shown here is derived from an EMBL/GenBank/DDBJ whole genome shotgun (WGS) entry which is preliminary data.</text>
</comment>
<feature type="compositionally biased region" description="Basic and acidic residues" evidence="1">
    <location>
        <begin position="17"/>
        <end position="29"/>
    </location>
</feature>
<evidence type="ECO:0000313" key="3">
    <source>
        <dbReference type="Proteomes" id="UP000265520"/>
    </source>
</evidence>